<sequence>MQNYRLEAKSIIKLGIPVFIAQLAQTSMSFVDTVMAGGVSATDMAAVAVATSIWLPSILFGIGILIAMVPIIAQLNGSGRQNKVPFQVQQGVYLAILLSVPIGLLLYNASHIINYMNVEEALTEKTIGYLYAVILAVPAFLLFQVLRNLAEGISLTVPAMIIGFIGLAANVPLNWIFVYGKFGAPALGAVGCGVATTIVYWLMLIAMFVYVLVNKRLKSINAFANFTAPDISALKRIFKMGLPVAASIFFEVTMFAGIALLISPLGSIIVAAHQIAMNFASMVFMLPMSLATAVSIRVSHQLGEKSTEGAARAAKLGILIGLTTAMVTATLTVIFREPIILLYNSNPEVVLMAANLMLLAAVYQCMDAIQVVAAGALRGYKDMGAIFIRTFIAYWILGVPIGYILGMTDWIVEPMGAYGFWIGIIIGLTSAAIMLSIRLRWIRKQSNEFQLAMAEK</sequence>
<accession>A0A128FIK6</accession>
<evidence type="ECO:0000256" key="6">
    <source>
        <dbReference type="ARBA" id="ARBA00022692"/>
    </source>
</evidence>
<organism evidence="13 14">
    <name type="scientific">Grimontia marina</name>
    <dbReference type="NCBI Taxonomy" id="646534"/>
    <lineage>
        <taxon>Bacteria</taxon>
        <taxon>Pseudomonadati</taxon>
        <taxon>Pseudomonadota</taxon>
        <taxon>Gammaproteobacteria</taxon>
        <taxon>Vibrionales</taxon>
        <taxon>Vibrionaceae</taxon>
        <taxon>Grimontia</taxon>
    </lineage>
</organism>
<dbReference type="OrthoDB" id="9780160at2"/>
<feature type="transmembrane region" description="Helical" evidence="12">
    <location>
        <begin position="186"/>
        <end position="213"/>
    </location>
</feature>
<evidence type="ECO:0000256" key="10">
    <source>
        <dbReference type="ARBA" id="ARBA00030855"/>
    </source>
</evidence>
<evidence type="ECO:0000313" key="13">
    <source>
        <dbReference type="EMBL" id="CZF86622.1"/>
    </source>
</evidence>
<dbReference type="Pfam" id="PF01554">
    <property type="entry name" value="MatE"/>
    <property type="match status" value="2"/>
</dbReference>
<keyword evidence="5" id="KW-1003">Cell membrane</keyword>
<dbReference type="NCBIfam" id="TIGR00797">
    <property type="entry name" value="matE"/>
    <property type="match status" value="1"/>
</dbReference>
<keyword evidence="14" id="KW-1185">Reference proteome</keyword>
<evidence type="ECO:0000256" key="8">
    <source>
        <dbReference type="ARBA" id="ARBA00023065"/>
    </source>
</evidence>
<keyword evidence="6 12" id="KW-0812">Transmembrane</keyword>
<dbReference type="GO" id="GO:0005886">
    <property type="term" value="C:plasma membrane"/>
    <property type="evidence" value="ECO:0007669"/>
    <property type="project" value="UniProtKB-SubCell"/>
</dbReference>
<feature type="transmembrane region" description="Helical" evidence="12">
    <location>
        <begin position="386"/>
        <end position="406"/>
    </location>
</feature>
<evidence type="ECO:0000256" key="1">
    <source>
        <dbReference type="ARBA" id="ARBA00004429"/>
    </source>
</evidence>
<dbReference type="InterPro" id="IPR048279">
    <property type="entry name" value="MdtK-like"/>
</dbReference>
<comment type="subcellular location">
    <subcellularLocation>
        <location evidence="1">Cell inner membrane</location>
        <topology evidence="1">Multi-pass membrane protein</topology>
    </subcellularLocation>
</comment>
<feature type="transmembrane region" description="Helical" evidence="12">
    <location>
        <begin position="129"/>
        <end position="146"/>
    </location>
</feature>
<dbReference type="CDD" id="cd13131">
    <property type="entry name" value="MATE_NorM_like"/>
    <property type="match status" value="1"/>
</dbReference>
<feature type="transmembrane region" description="Helical" evidence="12">
    <location>
        <begin position="418"/>
        <end position="437"/>
    </location>
</feature>
<feature type="transmembrane region" description="Helical" evidence="12">
    <location>
        <begin position="92"/>
        <end position="109"/>
    </location>
</feature>
<feature type="transmembrane region" description="Helical" evidence="12">
    <location>
        <begin position="350"/>
        <end position="374"/>
    </location>
</feature>
<feature type="transmembrane region" description="Helical" evidence="12">
    <location>
        <begin position="244"/>
        <end position="269"/>
    </location>
</feature>
<evidence type="ECO:0000256" key="4">
    <source>
        <dbReference type="ARBA" id="ARBA00022449"/>
    </source>
</evidence>
<evidence type="ECO:0000256" key="5">
    <source>
        <dbReference type="ARBA" id="ARBA00022475"/>
    </source>
</evidence>
<name>A0A128FIK6_9GAMM</name>
<evidence type="ECO:0000256" key="2">
    <source>
        <dbReference type="ARBA" id="ARBA00013489"/>
    </source>
</evidence>
<evidence type="ECO:0000256" key="9">
    <source>
        <dbReference type="ARBA" id="ARBA00023136"/>
    </source>
</evidence>
<dbReference type="GO" id="GO:0015297">
    <property type="term" value="F:antiporter activity"/>
    <property type="evidence" value="ECO:0007669"/>
    <property type="project" value="UniProtKB-KW"/>
</dbReference>
<evidence type="ECO:0000256" key="12">
    <source>
        <dbReference type="SAM" id="Phobius"/>
    </source>
</evidence>
<dbReference type="PANTHER" id="PTHR43298:SF2">
    <property type="entry name" value="FMN_FAD EXPORTER YEEO-RELATED"/>
    <property type="match status" value="1"/>
</dbReference>
<dbReference type="PIRSF" id="PIRSF006603">
    <property type="entry name" value="DinF"/>
    <property type="match status" value="1"/>
</dbReference>
<evidence type="ECO:0000256" key="3">
    <source>
        <dbReference type="ARBA" id="ARBA00022448"/>
    </source>
</evidence>
<dbReference type="EMBL" id="FIZY01000073">
    <property type="protein sequence ID" value="CZF86622.1"/>
    <property type="molecule type" value="Genomic_DNA"/>
</dbReference>
<dbReference type="GO" id="GO:0006811">
    <property type="term" value="P:monoatomic ion transport"/>
    <property type="evidence" value="ECO:0007669"/>
    <property type="project" value="UniProtKB-KW"/>
</dbReference>
<keyword evidence="8" id="KW-0406">Ion transport</keyword>
<keyword evidence="9 12" id="KW-0472">Membrane</keyword>
<protein>
    <recommendedName>
        <fullName evidence="2">Multidrug resistance protein NorM</fullName>
    </recommendedName>
    <alternativeName>
        <fullName evidence="11">Multidrug-efflux transporter</fullName>
    </alternativeName>
    <alternativeName>
        <fullName evidence="10">Na(+)/drug antiporter</fullName>
    </alternativeName>
</protein>
<evidence type="ECO:0000256" key="7">
    <source>
        <dbReference type="ARBA" id="ARBA00022989"/>
    </source>
</evidence>
<feature type="transmembrane region" description="Helical" evidence="12">
    <location>
        <begin position="46"/>
        <end position="72"/>
    </location>
</feature>
<dbReference type="RefSeq" id="WP_062714640.1">
    <property type="nucleotide sequence ID" value="NZ_CAWRCI010000073.1"/>
</dbReference>
<keyword evidence="7 12" id="KW-1133">Transmembrane helix</keyword>
<keyword evidence="4" id="KW-0050">Antiport</keyword>
<gene>
    <name evidence="13" type="primary">norM_2</name>
    <name evidence="13" type="ORF">GMA8713_04660</name>
</gene>
<dbReference type="GO" id="GO:0042910">
    <property type="term" value="F:xenobiotic transmembrane transporter activity"/>
    <property type="evidence" value="ECO:0007669"/>
    <property type="project" value="InterPro"/>
</dbReference>
<evidence type="ECO:0000256" key="11">
    <source>
        <dbReference type="ARBA" id="ARBA00031636"/>
    </source>
</evidence>
<keyword evidence="3" id="KW-0813">Transport</keyword>
<dbReference type="InterPro" id="IPR050222">
    <property type="entry name" value="MATE_MdtK"/>
</dbReference>
<proteinExistence type="predicted"/>
<feature type="transmembrane region" description="Helical" evidence="12">
    <location>
        <begin position="158"/>
        <end position="180"/>
    </location>
</feature>
<dbReference type="Proteomes" id="UP000073601">
    <property type="component" value="Unassembled WGS sequence"/>
</dbReference>
<dbReference type="InterPro" id="IPR002528">
    <property type="entry name" value="MATE_fam"/>
</dbReference>
<feature type="transmembrane region" description="Helical" evidence="12">
    <location>
        <begin position="275"/>
        <end position="296"/>
    </location>
</feature>
<dbReference type="PANTHER" id="PTHR43298">
    <property type="entry name" value="MULTIDRUG RESISTANCE PROTEIN NORM-RELATED"/>
    <property type="match status" value="1"/>
</dbReference>
<dbReference type="AlphaFoldDB" id="A0A128FIK6"/>
<reference evidence="14" key="1">
    <citation type="submission" date="2016-02" db="EMBL/GenBank/DDBJ databases">
        <authorList>
            <person name="Rodrigo-Torres Lidia"/>
            <person name="Arahal R.David."/>
        </authorList>
    </citation>
    <scope>NUCLEOTIDE SEQUENCE [LARGE SCALE GENOMIC DNA]</scope>
    <source>
        <strain evidence="14">CECT 8713</strain>
    </source>
</reference>
<evidence type="ECO:0000313" key="14">
    <source>
        <dbReference type="Proteomes" id="UP000073601"/>
    </source>
</evidence>
<feature type="transmembrane region" description="Helical" evidence="12">
    <location>
        <begin position="316"/>
        <end position="335"/>
    </location>
</feature>